<dbReference type="Pfam" id="PF10979">
    <property type="entry name" value="DUF2786"/>
    <property type="match status" value="1"/>
</dbReference>
<evidence type="ECO:0000259" key="1">
    <source>
        <dbReference type="Pfam" id="PF10979"/>
    </source>
</evidence>
<dbReference type="RefSeq" id="WP_125173791.1">
    <property type="nucleotide sequence ID" value="NZ_JAPJOD010000176.1"/>
</dbReference>
<gene>
    <name evidence="3" type="ORF">CXF48_01610</name>
</gene>
<evidence type="ECO:0000313" key="3">
    <source>
        <dbReference type="EMBL" id="RRO87638.1"/>
    </source>
</evidence>
<dbReference type="Pfam" id="PF23771">
    <property type="entry name" value="DUF7168"/>
    <property type="match status" value="1"/>
</dbReference>
<feature type="domain" description="DUF2786" evidence="1">
    <location>
        <begin position="7"/>
        <end position="45"/>
    </location>
</feature>
<evidence type="ECO:0000259" key="2">
    <source>
        <dbReference type="Pfam" id="PF23771"/>
    </source>
</evidence>
<comment type="caution">
    <text evidence="3">The sequence shown here is derived from an EMBL/GenBank/DDBJ whole genome shotgun (WGS) entry which is preliminary data.</text>
</comment>
<evidence type="ECO:0000313" key="4">
    <source>
        <dbReference type="Proteomes" id="UP000276526"/>
    </source>
</evidence>
<dbReference type="EMBL" id="PQNK01000002">
    <property type="protein sequence ID" value="RRO87638.1"/>
    <property type="molecule type" value="Genomic_DNA"/>
</dbReference>
<dbReference type="Proteomes" id="UP000276526">
    <property type="component" value="Unassembled WGS sequence"/>
</dbReference>
<dbReference type="AlphaFoldDB" id="A0A3R8PJ48"/>
<reference evidence="3 4" key="1">
    <citation type="submission" date="2018-01" db="EMBL/GenBank/DDBJ databases">
        <title>Twenty Corynebacterium bovis Genomes.</title>
        <authorList>
            <person name="Gulvik C.A."/>
        </authorList>
    </citation>
    <scope>NUCLEOTIDE SEQUENCE [LARGE SCALE GENOMIC DNA]</scope>
    <source>
        <strain evidence="3 4">F6900</strain>
    </source>
</reference>
<name>A0A3R8PJ48_9CORY</name>
<accession>A0A3R8PJ48</accession>
<organism evidence="3 4">
    <name type="scientific">Corynebacterium bovis</name>
    <dbReference type="NCBI Taxonomy" id="36808"/>
    <lineage>
        <taxon>Bacteria</taxon>
        <taxon>Bacillati</taxon>
        <taxon>Actinomycetota</taxon>
        <taxon>Actinomycetes</taxon>
        <taxon>Mycobacteriales</taxon>
        <taxon>Corynebacteriaceae</taxon>
        <taxon>Corynebacterium</taxon>
    </lineage>
</organism>
<proteinExistence type="predicted"/>
<protein>
    <submittedName>
        <fullName evidence="3">Uncharacterized protein</fullName>
    </submittedName>
</protein>
<dbReference type="InterPro" id="IPR055592">
    <property type="entry name" value="DUF7168"/>
</dbReference>
<dbReference type="InterPro" id="IPR024498">
    <property type="entry name" value="DUF2786"/>
</dbReference>
<sequence length="249" mass="27427">MTDTETIRQRVEKLLRQAADREGTPEGATFRDKAFELMARYSIEQSQLRGDTGADSHRVGEFTVHHRGSYSDLQSRLLTHLASVLHCRAVVFRSPGRSTVDRTVVFGRRHHLDRVEVLHTALSLHLVSGATAAVTTAPGDGGHATRRRRRSWMLGFIASVTERLRTVEDSHTGDFARDGQPGEVVLLDDAALADRAMRDRFPFLRRDRRRIGALDPDSYREGVAAGERTDLGQARVAGARALPGPGGAG</sequence>
<feature type="domain" description="DUF7168" evidence="2">
    <location>
        <begin position="72"/>
        <end position="168"/>
    </location>
</feature>